<sequence>MSDAHISPPPLSTALILLMATATGLAVASNYYAQPLLHTIAQQLGLNMATAGTIVITAQLSYGAGLLLLVPLGDLFEQRRLIVVMTLLSAFGLLISAFAPGLPWLLLGTALTGLFSVVAQILVPMAASLTPLEQRGRVVGTLMSGLLLGILLARTVAGALSSFGDWRAIYLLAAGLMFICAFALFRALPRHRQSAGLSYPALLGSVFRLFIEEPVLCLRAVLGLLTFCLFALFWTPLAFLLANPPYNYSDAVIGLFGLAGAVGAMAANLAGRMADSGKGEFATTIGLLALLLSWVPLGFAGSSLVALLIGVLVLDFAVQLVHVSNQNAVFKVRPTARNRLNAGYITCYFIGGALGSLLGAQLFGPFGWSGIVVAGGLISALALGIWTIVQRRGRATVSA</sequence>
<dbReference type="OrthoDB" id="9815356at2"/>
<dbReference type="InterPro" id="IPR036259">
    <property type="entry name" value="MFS_trans_sf"/>
</dbReference>
<dbReference type="PROSITE" id="PS50850">
    <property type="entry name" value="MFS"/>
    <property type="match status" value="1"/>
</dbReference>
<dbReference type="Proteomes" id="UP000063229">
    <property type="component" value="Chromosome"/>
</dbReference>
<organism evidence="5 6">
    <name type="scientific">Pseudomonas agarici</name>
    <dbReference type="NCBI Taxonomy" id="46677"/>
    <lineage>
        <taxon>Bacteria</taxon>
        <taxon>Pseudomonadati</taxon>
        <taxon>Pseudomonadota</taxon>
        <taxon>Gammaproteobacteria</taxon>
        <taxon>Pseudomonadales</taxon>
        <taxon>Pseudomonadaceae</taxon>
        <taxon>Pseudomonas</taxon>
    </lineage>
</organism>
<dbReference type="InterPro" id="IPR020846">
    <property type="entry name" value="MFS_dom"/>
</dbReference>
<keyword evidence="6" id="KW-1185">Reference proteome</keyword>
<reference evidence="5 6" key="1">
    <citation type="submission" date="2016-01" db="EMBL/GenBank/DDBJ databases">
        <authorList>
            <person name="McClelland M."/>
            <person name="Jain A."/>
            <person name="Saraogi P."/>
            <person name="Mendelson R."/>
            <person name="Westerman R."/>
            <person name="SanMiguel P."/>
            <person name="Csonka L."/>
        </authorList>
    </citation>
    <scope>NUCLEOTIDE SEQUENCE [LARGE SCALE GENOMIC DNA]</scope>
    <source>
        <strain evidence="5 6">NCPPB 2472</strain>
    </source>
</reference>
<dbReference type="STRING" id="46677.AWM79_21620"/>
<evidence type="ECO:0000313" key="6">
    <source>
        <dbReference type="Proteomes" id="UP000063229"/>
    </source>
</evidence>
<keyword evidence="1" id="KW-0812">Transmembrane</keyword>
<dbReference type="Gene3D" id="1.20.1250.20">
    <property type="entry name" value="MFS general substrate transporter like domains"/>
    <property type="match status" value="1"/>
</dbReference>
<keyword evidence="3" id="KW-0472">Membrane</keyword>
<dbReference type="RefSeq" id="WP_017134013.1">
    <property type="nucleotide sequence ID" value="NZ_CP014135.1"/>
</dbReference>
<evidence type="ECO:0000256" key="3">
    <source>
        <dbReference type="ARBA" id="ARBA00023136"/>
    </source>
</evidence>
<keyword evidence="2" id="KW-1133">Transmembrane helix</keyword>
<evidence type="ECO:0000256" key="2">
    <source>
        <dbReference type="ARBA" id="ARBA00022989"/>
    </source>
</evidence>
<dbReference type="EMBL" id="CP014135">
    <property type="protein sequence ID" value="AMB87744.1"/>
    <property type="molecule type" value="Genomic_DNA"/>
</dbReference>
<evidence type="ECO:0000313" key="5">
    <source>
        <dbReference type="EMBL" id="AMB87744.1"/>
    </source>
</evidence>
<dbReference type="SUPFAM" id="SSF103473">
    <property type="entry name" value="MFS general substrate transporter"/>
    <property type="match status" value="1"/>
</dbReference>
<dbReference type="Pfam" id="PF07690">
    <property type="entry name" value="MFS_1"/>
    <property type="match status" value="1"/>
</dbReference>
<evidence type="ECO:0000259" key="4">
    <source>
        <dbReference type="PROSITE" id="PS50850"/>
    </source>
</evidence>
<protein>
    <submittedName>
        <fullName evidence="5">Transporter</fullName>
    </submittedName>
</protein>
<dbReference type="PANTHER" id="PTHR42910">
    <property type="entry name" value="TRANSPORTER SCO4007-RELATED"/>
    <property type="match status" value="1"/>
</dbReference>
<proteinExistence type="predicted"/>
<name>A0A0X1T6K5_PSEAA</name>
<dbReference type="KEGG" id="pagb:AWM79_21620"/>
<dbReference type="GO" id="GO:0022857">
    <property type="term" value="F:transmembrane transporter activity"/>
    <property type="evidence" value="ECO:0007669"/>
    <property type="project" value="InterPro"/>
</dbReference>
<dbReference type="AlphaFoldDB" id="A0A0X1T6K5"/>
<gene>
    <name evidence="5" type="ORF">AWM79_21620</name>
</gene>
<dbReference type="InterPro" id="IPR011701">
    <property type="entry name" value="MFS"/>
</dbReference>
<accession>A0A0X1T6K5</accession>
<evidence type="ECO:0000256" key="1">
    <source>
        <dbReference type="ARBA" id="ARBA00022692"/>
    </source>
</evidence>
<dbReference type="CDD" id="cd17324">
    <property type="entry name" value="MFS_NepI_like"/>
    <property type="match status" value="1"/>
</dbReference>
<dbReference type="PANTHER" id="PTHR42910:SF1">
    <property type="entry name" value="MAJOR FACILITATOR SUPERFAMILY (MFS) PROFILE DOMAIN-CONTAINING PROTEIN"/>
    <property type="match status" value="1"/>
</dbReference>
<feature type="domain" description="Major facilitator superfamily (MFS) profile" evidence="4">
    <location>
        <begin position="15"/>
        <end position="393"/>
    </location>
</feature>